<comment type="caution">
    <text evidence="2">The sequence shown here is derived from an EMBL/GenBank/DDBJ whole genome shotgun (WGS) entry which is preliminary data.</text>
</comment>
<proteinExistence type="predicted"/>
<evidence type="ECO:0000313" key="3">
    <source>
        <dbReference type="Proteomes" id="UP000246635"/>
    </source>
</evidence>
<sequence length="376" mass="42135">MRIRLIVVLCAALLAGSSLSATAAAPVTNGQTSKEDQAGNQVIPLLLNNFFVLFPGEKAPFVKNSKLMVPLQTTATIMGWIVDERGAGSSRRYQVFPTADPFHSVANLKEGADSAIYEGDLGFGIVAAPEYRANELYVPLTPILDGMPSYSYELQTYGQNKVLAVKEFELHRLLAQVQESDVQHPTYPYILEKPAYPLIPTFLDQHEITVNGKSKYRLKMNMQQHDNWNGGTVESIELKVMAVNHNGEVTTRIKSLPYLGDVEREILFDVPTKVDYVLTQSRYIYKAEDQPVFEMGYPLQAAMASAMAKGWANVKIFDILGMEPVGFRIESTETVIVVRKSAGHQQEITEQEKEQLIQYIYELASRTFPLRIEVEH</sequence>
<keyword evidence="1" id="KW-0732">Signal</keyword>
<protein>
    <recommendedName>
        <fullName evidence="4">Copper amine oxidase-like protein</fullName>
    </recommendedName>
</protein>
<dbReference type="Proteomes" id="UP000246635">
    <property type="component" value="Unassembled WGS sequence"/>
</dbReference>
<name>A0A2V2YYI4_9BACL</name>
<feature type="signal peptide" evidence="1">
    <location>
        <begin position="1"/>
        <end position="23"/>
    </location>
</feature>
<keyword evidence="3" id="KW-1185">Reference proteome</keyword>
<gene>
    <name evidence="2" type="ORF">DFQ01_10675</name>
</gene>
<accession>A0A2V2YYI4</accession>
<evidence type="ECO:0000313" key="2">
    <source>
        <dbReference type="EMBL" id="PWW04792.1"/>
    </source>
</evidence>
<dbReference type="RefSeq" id="WP_110043908.1">
    <property type="nucleotide sequence ID" value="NZ_CP054612.1"/>
</dbReference>
<evidence type="ECO:0000256" key="1">
    <source>
        <dbReference type="SAM" id="SignalP"/>
    </source>
</evidence>
<evidence type="ECO:0008006" key="4">
    <source>
        <dbReference type="Google" id="ProtNLM"/>
    </source>
</evidence>
<feature type="chain" id="PRO_5039011876" description="Copper amine oxidase-like protein" evidence="1">
    <location>
        <begin position="24"/>
        <end position="376"/>
    </location>
</feature>
<organism evidence="2 3">
    <name type="scientific">Paenibacillus cellulosilyticus</name>
    <dbReference type="NCBI Taxonomy" id="375489"/>
    <lineage>
        <taxon>Bacteria</taxon>
        <taxon>Bacillati</taxon>
        <taxon>Bacillota</taxon>
        <taxon>Bacilli</taxon>
        <taxon>Bacillales</taxon>
        <taxon>Paenibacillaceae</taxon>
        <taxon>Paenibacillus</taxon>
    </lineage>
</organism>
<dbReference type="EMBL" id="QGTQ01000006">
    <property type="protein sequence ID" value="PWW04792.1"/>
    <property type="molecule type" value="Genomic_DNA"/>
</dbReference>
<dbReference type="OrthoDB" id="2510907at2"/>
<reference evidence="2 3" key="1">
    <citation type="submission" date="2018-05" db="EMBL/GenBank/DDBJ databases">
        <title>Genomic Encyclopedia of Type Strains, Phase III (KMG-III): the genomes of soil and plant-associated and newly described type strains.</title>
        <authorList>
            <person name="Whitman W."/>
        </authorList>
    </citation>
    <scope>NUCLEOTIDE SEQUENCE [LARGE SCALE GENOMIC DNA]</scope>
    <source>
        <strain evidence="2 3">CECT 5696</strain>
    </source>
</reference>
<dbReference type="AlphaFoldDB" id="A0A2V2YYI4"/>